<dbReference type="OrthoDB" id="8954335at2759"/>
<dbReference type="PANTHER" id="PTHR31594:SF14">
    <property type="entry name" value="FIBRONECTIN TYPE-III DOMAIN-CONTAINING PROTEIN"/>
    <property type="match status" value="1"/>
</dbReference>
<evidence type="ECO:0000313" key="3">
    <source>
        <dbReference type="Proteomes" id="UP000789759"/>
    </source>
</evidence>
<name>A0A9N9NEB5_9GLOM</name>
<accession>A0A9N9NEB5</accession>
<dbReference type="InterPro" id="IPR056072">
    <property type="entry name" value="SNTX_MACPF/CDC-like_dom"/>
</dbReference>
<evidence type="ECO:0000313" key="2">
    <source>
        <dbReference type="EMBL" id="CAG8725336.1"/>
    </source>
</evidence>
<keyword evidence="3" id="KW-1185">Reference proteome</keyword>
<proteinExistence type="predicted"/>
<dbReference type="PANTHER" id="PTHR31594">
    <property type="entry name" value="AIG1-TYPE G DOMAIN-CONTAINING PROTEIN"/>
    <property type="match status" value="1"/>
</dbReference>
<dbReference type="EMBL" id="CAJVQA010013577">
    <property type="protein sequence ID" value="CAG8725336.1"/>
    <property type="molecule type" value="Genomic_DNA"/>
</dbReference>
<feature type="domain" description="SNTX MACPF/CDC-like" evidence="1">
    <location>
        <begin position="8"/>
        <end position="231"/>
    </location>
</feature>
<evidence type="ECO:0000259" key="1">
    <source>
        <dbReference type="Pfam" id="PF24674"/>
    </source>
</evidence>
<comment type="caution">
    <text evidence="2">The sequence shown here is derived from an EMBL/GenBank/DDBJ whole genome shotgun (WGS) entry which is preliminary data.</text>
</comment>
<organism evidence="2 3">
    <name type="scientific">Cetraspora pellucida</name>
    <dbReference type="NCBI Taxonomy" id="1433469"/>
    <lineage>
        <taxon>Eukaryota</taxon>
        <taxon>Fungi</taxon>
        <taxon>Fungi incertae sedis</taxon>
        <taxon>Mucoromycota</taxon>
        <taxon>Glomeromycotina</taxon>
        <taxon>Glomeromycetes</taxon>
        <taxon>Diversisporales</taxon>
        <taxon>Gigasporaceae</taxon>
        <taxon>Cetraspora</taxon>
    </lineage>
</organism>
<dbReference type="Proteomes" id="UP000789759">
    <property type="component" value="Unassembled WGS sequence"/>
</dbReference>
<feature type="non-terminal residue" evidence="2">
    <location>
        <position position="244"/>
    </location>
</feature>
<protein>
    <submittedName>
        <fullName evidence="2">15257_t:CDS:1</fullName>
    </submittedName>
</protein>
<gene>
    <name evidence="2" type="ORF">CPELLU_LOCUS13146</name>
</gene>
<dbReference type="InterPro" id="IPR052090">
    <property type="entry name" value="Cytolytic_pore-forming_toxin"/>
</dbReference>
<dbReference type="AlphaFoldDB" id="A0A9N9NEB5"/>
<dbReference type="Pfam" id="PF24674">
    <property type="entry name" value="MACPF_SNTX"/>
    <property type="match status" value="1"/>
</dbReference>
<sequence>MAASERIIQRKALGRVAAIGSLYDATKDTFCKISVFKAALPPNTINRVNIPNTSLEYDYEDSYMKKFNILDVDPQLRISVLLGLVSLDGSGKYLNDRKDSLRTVKGTLVYKMTSVEENLEIFNENVKSYISTDAFNTLEATHVVIGIKWGATIMASFEYKGTNIDNRSQVFGELKTHLVEMSTSISAGAGVHVNVENGSRKTINQFSIKLLGDIIPYTIPQSFDDAKKLFSKLPSSIKAYNDGK</sequence>
<reference evidence="2" key="1">
    <citation type="submission" date="2021-06" db="EMBL/GenBank/DDBJ databases">
        <authorList>
            <person name="Kallberg Y."/>
            <person name="Tangrot J."/>
            <person name="Rosling A."/>
        </authorList>
    </citation>
    <scope>NUCLEOTIDE SEQUENCE</scope>
    <source>
        <strain evidence="2">FL966</strain>
    </source>
</reference>